<evidence type="ECO:0000259" key="6">
    <source>
        <dbReference type="PROSITE" id="PS51918"/>
    </source>
</evidence>
<dbReference type="Proteomes" id="UP001234916">
    <property type="component" value="Chromosome"/>
</dbReference>
<dbReference type="CDD" id="cd01335">
    <property type="entry name" value="Radical_SAM"/>
    <property type="match status" value="1"/>
</dbReference>
<comment type="cofactor">
    <cofactor evidence="1">
        <name>[4Fe-4S] cluster</name>
        <dbReference type="ChEBI" id="CHEBI:49883"/>
    </cofactor>
</comment>
<dbReference type="Gene3D" id="3.20.20.70">
    <property type="entry name" value="Aldolase class I"/>
    <property type="match status" value="1"/>
</dbReference>
<dbReference type="PANTHER" id="PTHR43273">
    <property type="entry name" value="ANAEROBIC SULFATASE-MATURATING ENZYME HOMOLOG ASLB-RELATED"/>
    <property type="match status" value="1"/>
</dbReference>
<dbReference type="SFLD" id="SFLDG01384">
    <property type="entry name" value="thioether_bond_formation_requi"/>
    <property type="match status" value="1"/>
</dbReference>
<dbReference type="GO" id="GO:0051536">
    <property type="term" value="F:iron-sulfur cluster binding"/>
    <property type="evidence" value="ECO:0007669"/>
    <property type="project" value="UniProtKB-KW"/>
</dbReference>
<organism evidence="7">
    <name type="scientific">Candidatus Nitricoxidivorans perseverans</name>
    <dbReference type="NCBI Taxonomy" id="2975601"/>
    <lineage>
        <taxon>Bacteria</taxon>
        <taxon>Pseudomonadati</taxon>
        <taxon>Pseudomonadota</taxon>
        <taxon>Betaproteobacteria</taxon>
        <taxon>Nitrosomonadales</taxon>
        <taxon>Sterolibacteriaceae</taxon>
        <taxon>Candidatus Nitricoxidivorans</taxon>
    </lineage>
</organism>
<dbReference type="InterPro" id="IPR023885">
    <property type="entry name" value="4Fe4S-binding_SPASM_dom"/>
</dbReference>
<sequence>MLEGVRNLYLLVAGDCNLTCAYCYAQRGSFGGGSGAMSPETLRTALERFVPTDGTLVVSFFGGEPLLELDLLRQAVAWGDALGAERRTRLHYVLTTNGTLLDDARLDFLKAHVSHIAVSLDGGPAMTDASRRFRVGEESVHRAVVRNLRRLKRAGVRYGLRSTIPEGRAEELGAAAAHLQGLEPASLRIEAAAGAKPWRRDHWRAWTEMVTRLNRNALDGIIAGEPPNACGDIYRVAAHRIEGEARHYPCLAGQGVLAVSTGGDVYPCDHFVGEPSFRMGNVHEPGFPGEDYYRIAERLQLNRVSDRPKCAICRVRHACGGECPALSLLRQGDIAEPSPSHCSHTRHVLGKLGTLVDAALADQVARERLTAFVKGE</sequence>
<evidence type="ECO:0000256" key="2">
    <source>
        <dbReference type="ARBA" id="ARBA00022691"/>
    </source>
</evidence>
<feature type="domain" description="Radical SAM core" evidence="6">
    <location>
        <begin position="2"/>
        <end position="228"/>
    </location>
</feature>
<dbReference type="PROSITE" id="PS51918">
    <property type="entry name" value="RADICAL_SAM"/>
    <property type="match status" value="1"/>
</dbReference>
<dbReference type="InterPro" id="IPR023867">
    <property type="entry name" value="Sulphatase_maturase_rSAM"/>
</dbReference>
<keyword evidence="5" id="KW-0411">Iron-sulfur</keyword>
<keyword evidence="3" id="KW-0479">Metal-binding</keyword>
<keyword evidence="2" id="KW-0949">S-adenosyl-L-methionine</keyword>
<dbReference type="InterPro" id="IPR013785">
    <property type="entry name" value="Aldolase_TIM"/>
</dbReference>
<dbReference type="PANTHER" id="PTHR43273:SF8">
    <property type="entry name" value="RADICAL SAM DOMAIN PROTEIN"/>
    <property type="match status" value="1"/>
</dbReference>
<gene>
    <name evidence="7" type="ORF">OHM77_08705</name>
</gene>
<dbReference type="InterPro" id="IPR007197">
    <property type="entry name" value="rSAM"/>
</dbReference>
<evidence type="ECO:0000256" key="4">
    <source>
        <dbReference type="ARBA" id="ARBA00023004"/>
    </source>
</evidence>
<accession>A0AA49FIZ0</accession>
<protein>
    <submittedName>
        <fullName evidence="7">SPASM domain-containing protein</fullName>
    </submittedName>
</protein>
<dbReference type="SFLD" id="SFLDG01386">
    <property type="entry name" value="main_SPASM_domain-containing"/>
    <property type="match status" value="1"/>
</dbReference>
<dbReference type="SFLD" id="SFLDG01067">
    <property type="entry name" value="SPASM/twitch_domain_containing"/>
    <property type="match status" value="1"/>
</dbReference>
<keyword evidence="4" id="KW-0408">Iron</keyword>
<evidence type="ECO:0000313" key="7">
    <source>
        <dbReference type="EMBL" id="WIM04779.1"/>
    </source>
</evidence>
<dbReference type="KEGG" id="npv:OHM77_08705"/>
<dbReference type="GO" id="GO:0046872">
    <property type="term" value="F:metal ion binding"/>
    <property type="evidence" value="ECO:0007669"/>
    <property type="project" value="UniProtKB-KW"/>
</dbReference>
<dbReference type="SFLD" id="SFLDS00029">
    <property type="entry name" value="Radical_SAM"/>
    <property type="match status" value="1"/>
</dbReference>
<dbReference type="NCBIfam" id="TIGR04085">
    <property type="entry name" value="rSAM_more_4Fe4S"/>
    <property type="match status" value="1"/>
</dbReference>
<dbReference type="AlphaFoldDB" id="A0AA49FIZ0"/>
<evidence type="ECO:0000256" key="3">
    <source>
        <dbReference type="ARBA" id="ARBA00022723"/>
    </source>
</evidence>
<dbReference type="SUPFAM" id="SSF102114">
    <property type="entry name" value="Radical SAM enzymes"/>
    <property type="match status" value="1"/>
</dbReference>
<dbReference type="Pfam" id="PF04055">
    <property type="entry name" value="Radical_SAM"/>
    <property type="match status" value="1"/>
</dbReference>
<dbReference type="GO" id="GO:0016491">
    <property type="term" value="F:oxidoreductase activity"/>
    <property type="evidence" value="ECO:0007669"/>
    <property type="project" value="InterPro"/>
</dbReference>
<name>A0AA49FIZ0_9PROT</name>
<evidence type="ECO:0000256" key="1">
    <source>
        <dbReference type="ARBA" id="ARBA00001966"/>
    </source>
</evidence>
<dbReference type="InterPro" id="IPR058240">
    <property type="entry name" value="rSAM_sf"/>
</dbReference>
<dbReference type="EMBL" id="CP107246">
    <property type="protein sequence ID" value="WIM04779.1"/>
    <property type="molecule type" value="Genomic_DNA"/>
</dbReference>
<dbReference type="Pfam" id="PF13186">
    <property type="entry name" value="SPASM"/>
    <property type="match status" value="1"/>
</dbReference>
<reference evidence="7" key="1">
    <citation type="journal article" date="2023" name="Nat. Microbiol.">
        <title>Enrichment and characterization of a nitric oxide-reducing microbial community in a continuous bioreactor.</title>
        <authorList>
            <person name="Garrido-Amador P."/>
            <person name="Stortenbeker N."/>
            <person name="Wessels H.J.C.T."/>
            <person name="Speth D.R."/>
            <person name="Garcia-Heredia I."/>
            <person name="Kartal B."/>
        </authorList>
    </citation>
    <scope>NUCLEOTIDE SEQUENCE</scope>
    <source>
        <strain evidence="7">MAG1</strain>
    </source>
</reference>
<evidence type="ECO:0000256" key="5">
    <source>
        <dbReference type="ARBA" id="ARBA00023014"/>
    </source>
</evidence>
<proteinExistence type="predicted"/>